<sequence length="116" mass="12929">MQMFWMSRALRTCTSTNPISSPLPLPFEAAAGAETAPPFCCCCCCGSMTRPHLSTSKLSTLQPVCPCCWGGRTKRSHWSQAEASERQAGGLEDIARKEIRVDFFFSGFRVFFYPFT</sequence>
<dbReference type="AlphaFoldDB" id="A0A0A9G0N4"/>
<organism evidence="1">
    <name type="scientific">Arundo donax</name>
    <name type="common">Giant reed</name>
    <name type="synonym">Donax arundinaceus</name>
    <dbReference type="NCBI Taxonomy" id="35708"/>
    <lineage>
        <taxon>Eukaryota</taxon>
        <taxon>Viridiplantae</taxon>
        <taxon>Streptophyta</taxon>
        <taxon>Embryophyta</taxon>
        <taxon>Tracheophyta</taxon>
        <taxon>Spermatophyta</taxon>
        <taxon>Magnoliopsida</taxon>
        <taxon>Liliopsida</taxon>
        <taxon>Poales</taxon>
        <taxon>Poaceae</taxon>
        <taxon>PACMAD clade</taxon>
        <taxon>Arundinoideae</taxon>
        <taxon>Arundineae</taxon>
        <taxon>Arundo</taxon>
    </lineage>
</organism>
<proteinExistence type="predicted"/>
<name>A0A0A9G0N4_ARUDO</name>
<reference evidence="1" key="2">
    <citation type="journal article" date="2015" name="Data Brief">
        <title>Shoot transcriptome of the giant reed, Arundo donax.</title>
        <authorList>
            <person name="Barrero R.A."/>
            <person name="Guerrero F.D."/>
            <person name="Moolhuijzen P."/>
            <person name="Goolsby J.A."/>
            <person name="Tidwell J."/>
            <person name="Bellgard S.E."/>
            <person name="Bellgard M.I."/>
        </authorList>
    </citation>
    <scope>NUCLEOTIDE SEQUENCE</scope>
    <source>
        <tissue evidence="1">Shoot tissue taken approximately 20 cm above the soil surface</tissue>
    </source>
</reference>
<protein>
    <submittedName>
        <fullName evidence="1">Uncharacterized protein</fullName>
    </submittedName>
</protein>
<accession>A0A0A9G0N4</accession>
<evidence type="ECO:0000313" key="1">
    <source>
        <dbReference type="EMBL" id="JAE17044.1"/>
    </source>
</evidence>
<dbReference type="EMBL" id="GBRH01180852">
    <property type="protein sequence ID" value="JAE17044.1"/>
    <property type="molecule type" value="Transcribed_RNA"/>
</dbReference>
<reference evidence="1" key="1">
    <citation type="submission" date="2014-09" db="EMBL/GenBank/DDBJ databases">
        <authorList>
            <person name="Magalhaes I.L.F."/>
            <person name="Oliveira U."/>
            <person name="Santos F.R."/>
            <person name="Vidigal T.H.D.A."/>
            <person name="Brescovit A.D."/>
            <person name="Santos A.J."/>
        </authorList>
    </citation>
    <scope>NUCLEOTIDE SEQUENCE</scope>
    <source>
        <tissue evidence="1">Shoot tissue taken approximately 20 cm above the soil surface</tissue>
    </source>
</reference>